<keyword evidence="1" id="KW-1133">Transmembrane helix</keyword>
<gene>
    <name evidence="2" type="ORF">COT02_03805</name>
</gene>
<evidence type="ECO:0000313" key="2">
    <source>
        <dbReference type="EMBL" id="PIU36867.1"/>
    </source>
</evidence>
<keyword evidence="1" id="KW-0472">Membrane</keyword>
<protein>
    <recommendedName>
        <fullName evidence="4">Glycerophosphoryl diester phosphodiesterase membrane domain-containing protein</fullName>
    </recommendedName>
</protein>
<evidence type="ECO:0000313" key="3">
    <source>
        <dbReference type="Proteomes" id="UP000230184"/>
    </source>
</evidence>
<organism evidence="2 3">
    <name type="scientific">Candidatus Roizmanbacteria bacterium CG07_land_8_20_14_0_80_34_15</name>
    <dbReference type="NCBI Taxonomy" id="1974849"/>
    <lineage>
        <taxon>Bacteria</taxon>
        <taxon>Candidatus Roizmaniibacteriota</taxon>
    </lineage>
</organism>
<keyword evidence="1" id="KW-0812">Transmembrane</keyword>
<reference evidence="3" key="1">
    <citation type="submission" date="2017-09" db="EMBL/GenBank/DDBJ databases">
        <title>Depth-based differentiation of microbial function through sediment-hosted aquifers and enrichment of novel symbionts in the deep terrestrial subsurface.</title>
        <authorList>
            <person name="Probst A.J."/>
            <person name="Ladd B."/>
            <person name="Jarett J.K."/>
            <person name="Geller-Mcgrath D.E."/>
            <person name="Sieber C.M.K."/>
            <person name="Emerson J.B."/>
            <person name="Anantharaman K."/>
            <person name="Thomas B.C."/>
            <person name="Malmstrom R."/>
            <person name="Stieglmeier M."/>
            <person name="Klingl A."/>
            <person name="Woyke T."/>
            <person name="Ryan C.M."/>
            <person name="Banfield J.F."/>
        </authorList>
    </citation>
    <scope>NUCLEOTIDE SEQUENCE [LARGE SCALE GENOMIC DNA]</scope>
</reference>
<evidence type="ECO:0008006" key="4">
    <source>
        <dbReference type="Google" id="ProtNLM"/>
    </source>
</evidence>
<name>A0A2M6YTP1_9BACT</name>
<feature type="transmembrane region" description="Helical" evidence="1">
    <location>
        <begin position="105"/>
        <end position="125"/>
    </location>
</feature>
<feature type="transmembrane region" description="Helical" evidence="1">
    <location>
        <begin position="201"/>
        <end position="221"/>
    </location>
</feature>
<dbReference type="AlphaFoldDB" id="A0A2M6YTP1"/>
<sequence>MKPGFKSTLIKGLSIIKVNILAIIIVVLLECFSYFIFSFILSLLFKFFIHTSSSIGIVLLPIVNNLISILIGIFFFSLMTIIILTKESQQQVSYIKQIQYVLTRLIFMTLSLFLLFLIIFIGSILLIIPGIIFGIKFSQVLYFCLIDGENPINSLRMSAKVTKGKYLQLIGLNMVFISLTGILMLPLILLLFPIYSKFPSLIMQVLTSFSGKILVVFYYVIWKTLNSHNEENAI</sequence>
<evidence type="ECO:0000256" key="1">
    <source>
        <dbReference type="SAM" id="Phobius"/>
    </source>
</evidence>
<accession>A0A2M6YTP1</accession>
<feature type="transmembrane region" description="Helical" evidence="1">
    <location>
        <begin position="20"/>
        <end position="49"/>
    </location>
</feature>
<feature type="transmembrane region" description="Helical" evidence="1">
    <location>
        <begin position="55"/>
        <end position="84"/>
    </location>
</feature>
<dbReference type="Proteomes" id="UP000230184">
    <property type="component" value="Unassembled WGS sequence"/>
</dbReference>
<feature type="transmembrane region" description="Helical" evidence="1">
    <location>
        <begin position="169"/>
        <end position="195"/>
    </location>
</feature>
<feature type="transmembrane region" description="Helical" evidence="1">
    <location>
        <begin position="131"/>
        <end position="148"/>
    </location>
</feature>
<comment type="caution">
    <text evidence="2">The sequence shown here is derived from an EMBL/GenBank/DDBJ whole genome shotgun (WGS) entry which is preliminary data.</text>
</comment>
<proteinExistence type="predicted"/>
<dbReference type="EMBL" id="PEWY01000110">
    <property type="protein sequence ID" value="PIU36867.1"/>
    <property type="molecule type" value="Genomic_DNA"/>
</dbReference>